<dbReference type="PANTHER" id="PTHR43547:SF2">
    <property type="entry name" value="HYBRID SIGNAL TRANSDUCTION HISTIDINE KINASE C"/>
    <property type="match status" value="1"/>
</dbReference>
<dbReference type="EC" id="2.7.13.3" evidence="2"/>
<dbReference type="InterPro" id="IPR000014">
    <property type="entry name" value="PAS"/>
</dbReference>
<dbReference type="SMART" id="SM00448">
    <property type="entry name" value="REC"/>
    <property type="match status" value="1"/>
</dbReference>
<dbReference type="InterPro" id="IPR001610">
    <property type="entry name" value="PAC"/>
</dbReference>
<dbReference type="FunFam" id="3.30.565.10:FF:000030">
    <property type="entry name" value="Ethylene receptor 1"/>
    <property type="match status" value="1"/>
</dbReference>
<dbReference type="SUPFAM" id="SSF55874">
    <property type="entry name" value="ATPase domain of HSP90 chaperone/DNA topoisomerase II/histidine kinase"/>
    <property type="match status" value="1"/>
</dbReference>
<dbReference type="AlphaFoldDB" id="A0A7C3PKP1"/>
<dbReference type="Gene3D" id="3.30.565.10">
    <property type="entry name" value="Histidine kinase-like ATPase, C-terminal domain"/>
    <property type="match status" value="1"/>
</dbReference>
<dbReference type="Gene3D" id="3.30.450.40">
    <property type="match status" value="1"/>
</dbReference>
<dbReference type="InterPro" id="IPR029016">
    <property type="entry name" value="GAF-like_dom_sf"/>
</dbReference>
<dbReference type="InterPro" id="IPR004358">
    <property type="entry name" value="Sig_transdc_His_kin-like_C"/>
</dbReference>
<dbReference type="PROSITE" id="PS50112">
    <property type="entry name" value="PAS"/>
    <property type="match status" value="3"/>
</dbReference>
<dbReference type="PROSITE" id="PS50109">
    <property type="entry name" value="HIS_KIN"/>
    <property type="match status" value="1"/>
</dbReference>
<dbReference type="Pfam" id="PF00072">
    <property type="entry name" value="Response_reg"/>
    <property type="match status" value="1"/>
</dbReference>
<feature type="modified residue" description="4-aspartylphosphate" evidence="7">
    <location>
        <position position="931"/>
    </location>
</feature>
<dbReference type="Gene3D" id="2.10.70.100">
    <property type="match status" value="1"/>
</dbReference>
<evidence type="ECO:0000259" key="12">
    <source>
        <dbReference type="PROSITE" id="PS50112"/>
    </source>
</evidence>
<dbReference type="SUPFAM" id="SSF52172">
    <property type="entry name" value="CheY-like"/>
    <property type="match status" value="1"/>
</dbReference>
<dbReference type="InterPro" id="IPR003661">
    <property type="entry name" value="HisK_dim/P_dom"/>
</dbReference>
<dbReference type="Pfam" id="PF02518">
    <property type="entry name" value="HATPase_c"/>
    <property type="match status" value="2"/>
</dbReference>
<proteinExistence type="predicted"/>
<evidence type="ECO:0000259" key="10">
    <source>
        <dbReference type="PROSITE" id="PS50109"/>
    </source>
</evidence>
<keyword evidence="8" id="KW-0175">Coiled coil</keyword>
<feature type="domain" description="PAC" evidence="13">
    <location>
        <begin position="81"/>
        <end position="133"/>
    </location>
</feature>
<evidence type="ECO:0000313" key="14">
    <source>
        <dbReference type="EMBL" id="HFN00277.1"/>
    </source>
</evidence>
<dbReference type="InterPro" id="IPR036097">
    <property type="entry name" value="HisK_dim/P_sf"/>
</dbReference>
<evidence type="ECO:0000256" key="2">
    <source>
        <dbReference type="ARBA" id="ARBA00012438"/>
    </source>
</evidence>
<dbReference type="InterPro" id="IPR003594">
    <property type="entry name" value="HATPase_dom"/>
</dbReference>
<dbReference type="PANTHER" id="PTHR43547">
    <property type="entry name" value="TWO-COMPONENT HISTIDINE KINASE"/>
    <property type="match status" value="1"/>
</dbReference>
<dbReference type="CDD" id="cd17580">
    <property type="entry name" value="REC_2_DhkD-like"/>
    <property type="match status" value="1"/>
</dbReference>
<dbReference type="NCBIfam" id="TIGR00229">
    <property type="entry name" value="sensory_box"/>
    <property type="match status" value="3"/>
</dbReference>
<dbReference type="Pfam" id="PF08447">
    <property type="entry name" value="PAS_3"/>
    <property type="match status" value="1"/>
</dbReference>
<feature type="domain" description="Response regulatory" evidence="11">
    <location>
        <begin position="882"/>
        <end position="1000"/>
    </location>
</feature>
<dbReference type="SUPFAM" id="SSF47384">
    <property type="entry name" value="Homodimeric domain of signal transducing histidine kinase"/>
    <property type="match status" value="1"/>
</dbReference>
<dbReference type="Pfam" id="PF01590">
    <property type="entry name" value="GAF"/>
    <property type="match status" value="1"/>
</dbReference>
<dbReference type="InterPro" id="IPR013656">
    <property type="entry name" value="PAS_4"/>
</dbReference>
<feature type="coiled-coil region" evidence="8">
    <location>
        <begin position="561"/>
        <end position="595"/>
    </location>
</feature>
<organism evidence="14">
    <name type="scientific">Oscillatoriales cyanobacterium SpSt-418</name>
    <dbReference type="NCBI Taxonomy" id="2282169"/>
    <lineage>
        <taxon>Bacteria</taxon>
        <taxon>Bacillati</taxon>
        <taxon>Cyanobacteriota</taxon>
        <taxon>Cyanophyceae</taxon>
        <taxon>Oscillatoriophycideae</taxon>
        <taxon>Oscillatoriales</taxon>
    </lineage>
</organism>
<dbReference type="SUPFAM" id="SSF55781">
    <property type="entry name" value="GAF domain-like"/>
    <property type="match status" value="1"/>
</dbReference>
<dbReference type="InterPro" id="IPR036890">
    <property type="entry name" value="HATPase_C_sf"/>
</dbReference>
<keyword evidence="3 7" id="KW-0597">Phosphoprotein</keyword>
<dbReference type="Gene3D" id="1.10.287.130">
    <property type="match status" value="1"/>
</dbReference>
<feature type="domain" description="PAS" evidence="12">
    <location>
        <begin position="25"/>
        <end position="79"/>
    </location>
</feature>
<evidence type="ECO:0000256" key="4">
    <source>
        <dbReference type="ARBA" id="ARBA00022679"/>
    </source>
</evidence>
<dbReference type="Gene3D" id="3.30.450.20">
    <property type="entry name" value="PAS domain"/>
    <property type="match status" value="3"/>
</dbReference>
<keyword evidence="5" id="KW-0418">Kinase</keyword>
<dbReference type="SMART" id="SM00388">
    <property type="entry name" value="HisKA"/>
    <property type="match status" value="1"/>
</dbReference>
<sequence length="1017" mass="112347">MITPFLSDFSFFGNPLLKLVQDLRYVKDPEGRFILVNQQFERVFGQSKEAFIGKTDYDFFPAEIADGFREKDHLVMDGETIEFEESVPHVNDLLHDYISIKFPLRNAAGEVYAMCGISTEITDRKQAEAALRDSEARFRGVVESNMVGIFFWDASGCITDGNDMAVQMLGYSREELRSRQVRWQDITPPEFHEIDARMQAQLLMEGGCAPFEKAYIRKDGVHVPILIGSALVPGYRDRGVAYFIDITERIQALAALRESEDQLRLALQSATLGTWDFNLITNELKWDDQCKAMFGLSPTAEIDYSRFLAGLHSDDRDRIHAAVQAALCPNSGGEIDIQYRTIGIEDGVERWIAAKGKAFFNQSDEATRFIGTVLNITEQKRAEAEREQLLARERLYVNQLQGLTHAALAINSALSVEQVLQVINSQAASIIGTHQAVTSMTIAQDWEQAITSIYLSEKYVQWWDYDEKPDGTGIYACVCHLNRPMRLTQAELEAHPRWQNFGKAGDQHPPMRGWLAAPLMGRDGHNIGLIQLSDKYEGDFTEADEAILVQLAQMASVAVENARLYEAEQQARTVAEEAREEAQSANRIKDEFLAVLSHELRSPLNPILGWSKLLLDKKLDQAKTDQALSTIARNAKLQAELIEDLLDVSRILRGKLSLNVAPVDLRLTIQAALETVRLSAEAKSIQIHTTLEANVGFISGDSSRLQQIVWNLLSNAIKFTPAEGQVEVKLEQVEGHCSLASSRPDGSARENGDSGLHLSQNSVQNLGASHTSTSAPATSPHPYAQITVRDTGKGIHPDFLPHVFDYFRQEDGATTRKFGGLGLGLAIVHHLVELHGGTVQAESLGDGQGATFTVLLPLAQGLTQPYVESQSPEPTLDLHGLQVLVVDDDNDTRDFVAFLLEQAGASVSMAASADEALLTLGQFQPDVLLSDIGMPGTDGYMLLRQIRSRAPQEGSQIPAIALTAYAAEIDYQQAMAAGFQRHIPKPIEPQVLIQAIRVVHHSASTNTLKTSGGIDKI</sequence>
<dbReference type="SMART" id="SM00065">
    <property type="entry name" value="GAF"/>
    <property type="match status" value="1"/>
</dbReference>
<evidence type="ECO:0000259" key="13">
    <source>
        <dbReference type="PROSITE" id="PS50113"/>
    </source>
</evidence>
<feature type="region of interest" description="Disordered" evidence="9">
    <location>
        <begin position="739"/>
        <end position="760"/>
    </location>
</feature>
<feature type="domain" description="Histidine kinase" evidence="10">
    <location>
        <begin position="595"/>
        <end position="860"/>
    </location>
</feature>
<name>A0A7C3PKP1_9CYAN</name>
<dbReference type="Pfam" id="PF00512">
    <property type="entry name" value="HisKA"/>
    <property type="match status" value="1"/>
</dbReference>
<dbReference type="CDD" id="cd00082">
    <property type="entry name" value="HisKA"/>
    <property type="match status" value="1"/>
</dbReference>
<evidence type="ECO:0000259" key="11">
    <source>
        <dbReference type="PROSITE" id="PS50110"/>
    </source>
</evidence>
<gene>
    <name evidence="14" type="ORF">ENR64_21540</name>
</gene>
<dbReference type="InterPro" id="IPR035965">
    <property type="entry name" value="PAS-like_dom_sf"/>
</dbReference>
<comment type="caution">
    <text evidence="14">The sequence shown here is derived from an EMBL/GenBank/DDBJ whole genome shotgun (WGS) entry which is preliminary data.</text>
</comment>
<dbReference type="InterPro" id="IPR011006">
    <property type="entry name" value="CheY-like_superfamily"/>
</dbReference>
<dbReference type="InterPro" id="IPR013655">
    <property type="entry name" value="PAS_fold_3"/>
</dbReference>
<keyword evidence="6" id="KW-0902">Two-component regulatory system</keyword>
<evidence type="ECO:0000256" key="9">
    <source>
        <dbReference type="SAM" id="MobiDB-lite"/>
    </source>
</evidence>
<dbReference type="SMART" id="SM00086">
    <property type="entry name" value="PAC"/>
    <property type="match status" value="2"/>
</dbReference>
<dbReference type="PROSITE" id="PS50110">
    <property type="entry name" value="RESPONSE_REGULATORY"/>
    <property type="match status" value="1"/>
</dbReference>
<evidence type="ECO:0000256" key="1">
    <source>
        <dbReference type="ARBA" id="ARBA00000085"/>
    </source>
</evidence>
<evidence type="ECO:0000256" key="7">
    <source>
        <dbReference type="PROSITE-ProRule" id="PRU00169"/>
    </source>
</evidence>
<evidence type="ECO:0000256" key="6">
    <source>
        <dbReference type="ARBA" id="ARBA00023012"/>
    </source>
</evidence>
<dbReference type="SMART" id="SM00091">
    <property type="entry name" value="PAS"/>
    <property type="match status" value="3"/>
</dbReference>
<dbReference type="PROSITE" id="PS50113">
    <property type="entry name" value="PAC"/>
    <property type="match status" value="2"/>
</dbReference>
<dbReference type="SMART" id="SM00387">
    <property type="entry name" value="HATPase_c"/>
    <property type="match status" value="1"/>
</dbReference>
<comment type="catalytic activity">
    <reaction evidence="1">
        <text>ATP + protein L-histidine = ADP + protein N-phospho-L-histidine.</text>
        <dbReference type="EC" id="2.7.13.3"/>
    </reaction>
</comment>
<feature type="domain" description="PAS" evidence="12">
    <location>
        <begin position="259"/>
        <end position="330"/>
    </location>
</feature>
<reference evidence="14" key="1">
    <citation type="journal article" date="2020" name="mSystems">
        <title>Genome- and Community-Level Interaction Insights into Carbon Utilization and Element Cycling Functions of Hydrothermarchaeota in Hydrothermal Sediment.</title>
        <authorList>
            <person name="Zhou Z."/>
            <person name="Liu Y."/>
            <person name="Xu W."/>
            <person name="Pan J."/>
            <person name="Luo Z.H."/>
            <person name="Li M."/>
        </authorList>
    </citation>
    <scope>NUCLEOTIDE SEQUENCE [LARGE SCALE GENOMIC DNA]</scope>
    <source>
        <strain evidence="14">SpSt-418</strain>
    </source>
</reference>
<dbReference type="InterPro" id="IPR001789">
    <property type="entry name" value="Sig_transdc_resp-reg_receiver"/>
</dbReference>
<dbReference type="SUPFAM" id="SSF55785">
    <property type="entry name" value="PYP-like sensor domain (PAS domain)"/>
    <property type="match status" value="3"/>
</dbReference>
<keyword evidence="4" id="KW-0808">Transferase</keyword>
<dbReference type="CDD" id="cd00130">
    <property type="entry name" value="PAS"/>
    <property type="match status" value="3"/>
</dbReference>
<dbReference type="EMBL" id="DSRU01000314">
    <property type="protein sequence ID" value="HFN00277.1"/>
    <property type="molecule type" value="Genomic_DNA"/>
</dbReference>
<dbReference type="Pfam" id="PF13426">
    <property type="entry name" value="PAS_9"/>
    <property type="match status" value="1"/>
</dbReference>
<dbReference type="InterPro" id="IPR003018">
    <property type="entry name" value="GAF"/>
</dbReference>
<evidence type="ECO:0000256" key="5">
    <source>
        <dbReference type="ARBA" id="ARBA00022777"/>
    </source>
</evidence>
<dbReference type="GO" id="GO:0000155">
    <property type="term" value="F:phosphorelay sensor kinase activity"/>
    <property type="evidence" value="ECO:0007669"/>
    <property type="project" value="InterPro"/>
</dbReference>
<dbReference type="PRINTS" id="PR00344">
    <property type="entry name" value="BCTRLSENSOR"/>
</dbReference>
<feature type="domain" description="PAS" evidence="12">
    <location>
        <begin position="134"/>
        <end position="207"/>
    </location>
</feature>
<dbReference type="Pfam" id="PF08448">
    <property type="entry name" value="PAS_4"/>
    <property type="match status" value="1"/>
</dbReference>
<evidence type="ECO:0000256" key="8">
    <source>
        <dbReference type="SAM" id="Coils"/>
    </source>
</evidence>
<dbReference type="InterPro" id="IPR005467">
    <property type="entry name" value="His_kinase_dom"/>
</dbReference>
<feature type="domain" description="PAC" evidence="13">
    <location>
        <begin position="335"/>
        <end position="388"/>
    </location>
</feature>
<evidence type="ECO:0000256" key="3">
    <source>
        <dbReference type="ARBA" id="ARBA00022553"/>
    </source>
</evidence>
<dbReference type="InterPro" id="IPR000700">
    <property type="entry name" value="PAS-assoc_C"/>
</dbReference>
<dbReference type="Gene3D" id="3.40.50.2300">
    <property type="match status" value="1"/>
</dbReference>
<accession>A0A7C3PKP1</accession>
<protein>
    <recommendedName>
        <fullName evidence="2">histidine kinase</fullName>
        <ecNumber evidence="2">2.7.13.3</ecNumber>
    </recommendedName>
</protein>